<dbReference type="OrthoDB" id="5524593at2"/>
<protein>
    <submittedName>
        <fullName evidence="2">VOC family protein</fullName>
    </submittedName>
</protein>
<dbReference type="Gene3D" id="3.10.180.10">
    <property type="entry name" value="2,3-Dihydroxybiphenyl 1,2-Dioxygenase, domain 1"/>
    <property type="match status" value="1"/>
</dbReference>
<gene>
    <name evidence="2" type="ORF">EAH86_17415</name>
</gene>
<comment type="caution">
    <text evidence="2">The sequence shown here is derived from an EMBL/GenBank/DDBJ whole genome shotgun (WGS) entry which is preliminary data.</text>
</comment>
<reference evidence="2 3" key="1">
    <citation type="journal article" date="2019" name="Environ. Microbiol.">
        <title>Species interactions and distinct microbial communities in high Arctic permafrost affected cryosols are associated with the CH4 and CO2 gas fluxes.</title>
        <authorList>
            <person name="Altshuler I."/>
            <person name="Hamel J."/>
            <person name="Turney S."/>
            <person name="Magnuson E."/>
            <person name="Levesque R."/>
            <person name="Greer C."/>
            <person name="Whyte L.G."/>
        </authorList>
    </citation>
    <scope>NUCLEOTIDE SEQUENCE [LARGE SCALE GENOMIC DNA]</scope>
    <source>
        <strain evidence="2 3">S9.3A</strain>
    </source>
</reference>
<dbReference type="InterPro" id="IPR041581">
    <property type="entry name" value="Glyoxalase_6"/>
</dbReference>
<dbReference type="SUPFAM" id="SSF54593">
    <property type="entry name" value="Glyoxalase/Bleomycin resistance protein/Dihydroxybiphenyl dioxygenase"/>
    <property type="match status" value="1"/>
</dbReference>
<evidence type="ECO:0000259" key="1">
    <source>
        <dbReference type="PROSITE" id="PS51819"/>
    </source>
</evidence>
<name>A0A502CQL3_9MICO</name>
<keyword evidence="3" id="KW-1185">Reference proteome</keyword>
<dbReference type="InterPro" id="IPR037523">
    <property type="entry name" value="VOC_core"/>
</dbReference>
<accession>A0A502CQL3</accession>
<dbReference type="Proteomes" id="UP000317722">
    <property type="component" value="Unassembled WGS sequence"/>
</dbReference>
<evidence type="ECO:0000313" key="2">
    <source>
        <dbReference type="EMBL" id="TPG13991.1"/>
    </source>
</evidence>
<dbReference type="Pfam" id="PF18029">
    <property type="entry name" value="Glyoxalase_6"/>
    <property type="match status" value="1"/>
</dbReference>
<dbReference type="PANTHER" id="PTHR35908:SF1">
    <property type="entry name" value="CONSERVED PROTEIN"/>
    <property type="match status" value="1"/>
</dbReference>
<dbReference type="PANTHER" id="PTHR35908">
    <property type="entry name" value="HYPOTHETICAL FUSION PROTEIN"/>
    <property type="match status" value="1"/>
</dbReference>
<evidence type="ECO:0000313" key="3">
    <source>
        <dbReference type="Proteomes" id="UP000317722"/>
    </source>
</evidence>
<proteinExistence type="predicted"/>
<dbReference type="CDD" id="cd06587">
    <property type="entry name" value="VOC"/>
    <property type="match status" value="1"/>
</dbReference>
<dbReference type="InterPro" id="IPR029068">
    <property type="entry name" value="Glyas_Bleomycin-R_OHBP_Dase"/>
</dbReference>
<dbReference type="PROSITE" id="PS51819">
    <property type="entry name" value="VOC"/>
    <property type="match status" value="1"/>
</dbReference>
<dbReference type="EMBL" id="RCZM01000006">
    <property type="protein sequence ID" value="TPG13991.1"/>
    <property type="molecule type" value="Genomic_DNA"/>
</dbReference>
<sequence>MGAAFRIGSIVVNVSDVPRAMAFWAPALDFEPRYDPEPDWVILQPRDGVGPNLSLNLSESRPAAFPQVHLDLYAHDQAKEVERLLGLGARRVEDWPYPDEEHDYVVLEDPDGNRFCVIDAAPEPDATTTADGAA</sequence>
<feature type="domain" description="VOC" evidence="1">
    <location>
        <begin position="6"/>
        <end position="120"/>
    </location>
</feature>
<dbReference type="AlphaFoldDB" id="A0A502CQL3"/>
<dbReference type="RefSeq" id="WP_140743063.1">
    <property type="nucleotide sequence ID" value="NZ_RCZM01000006.1"/>
</dbReference>
<organism evidence="2 3">
    <name type="scientific">Pedococcus bigeumensis</name>
    <dbReference type="NCBI Taxonomy" id="433644"/>
    <lineage>
        <taxon>Bacteria</taxon>
        <taxon>Bacillati</taxon>
        <taxon>Actinomycetota</taxon>
        <taxon>Actinomycetes</taxon>
        <taxon>Micrococcales</taxon>
        <taxon>Intrasporangiaceae</taxon>
        <taxon>Pedococcus</taxon>
    </lineage>
</organism>